<dbReference type="InterPro" id="IPR036188">
    <property type="entry name" value="FAD/NAD-bd_sf"/>
</dbReference>
<protein>
    <submittedName>
        <fullName evidence="1">Uncharacterized protein</fullName>
    </submittedName>
</protein>
<reference evidence="1" key="1">
    <citation type="submission" date="2025-08" db="UniProtKB">
        <authorList>
            <consortium name="Ensembl"/>
        </authorList>
    </citation>
    <scope>IDENTIFICATION</scope>
</reference>
<evidence type="ECO:0000313" key="1">
    <source>
        <dbReference type="Ensembl" id="ENSSANP00000093626.1"/>
    </source>
</evidence>
<evidence type="ECO:0000313" key="2">
    <source>
        <dbReference type="Proteomes" id="UP000472260"/>
    </source>
</evidence>
<accession>A0A671SD65</accession>
<keyword evidence="2" id="KW-1185">Reference proteome</keyword>
<dbReference type="AlphaFoldDB" id="A0A671SD65"/>
<reference evidence="1" key="2">
    <citation type="submission" date="2025-09" db="UniProtKB">
        <authorList>
            <consortium name="Ensembl"/>
        </authorList>
    </citation>
    <scope>IDENTIFICATION</scope>
</reference>
<name>A0A671SD65_9TELE</name>
<dbReference type="Gene3D" id="3.50.50.60">
    <property type="entry name" value="FAD/NAD(P)-binding domain"/>
    <property type="match status" value="1"/>
</dbReference>
<dbReference type="Proteomes" id="UP000472260">
    <property type="component" value="Unassembled WGS sequence"/>
</dbReference>
<sequence>RMPEFDVIVRGTGLKKVLHMDSSPYYGGESASFPLYSQNISFCMICKLVSSGRPKDVPRKS</sequence>
<dbReference type="Ensembl" id="ENSSANT00000099439.1">
    <property type="protein sequence ID" value="ENSSANP00000093626.1"/>
    <property type="gene ID" value="ENSSANG00000046159.1"/>
</dbReference>
<proteinExistence type="predicted"/>
<organism evidence="1 2">
    <name type="scientific">Sinocyclocheilus anshuiensis</name>
    <dbReference type="NCBI Taxonomy" id="1608454"/>
    <lineage>
        <taxon>Eukaryota</taxon>
        <taxon>Metazoa</taxon>
        <taxon>Chordata</taxon>
        <taxon>Craniata</taxon>
        <taxon>Vertebrata</taxon>
        <taxon>Euteleostomi</taxon>
        <taxon>Actinopterygii</taxon>
        <taxon>Neopterygii</taxon>
        <taxon>Teleostei</taxon>
        <taxon>Ostariophysi</taxon>
        <taxon>Cypriniformes</taxon>
        <taxon>Cyprinidae</taxon>
        <taxon>Cyprininae</taxon>
        <taxon>Sinocyclocheilus</taxon>
    </lineage>
</organism>